<evidence type="ECO:0000313" key="1">
    <source>
        <dbReference type="EMBL" id="OGC32999.1"/>
    </source>
</evidence>
<evidence type="ECO:0000313" key="2">
    <source>
        <dbReference type="Proteomes" id="UP000177309"/>
    </source>
</evidence>
<sequence>MTGKIRQRPIDLRAAELARPMGQVGKGSKRGGDRVQVTDVLAAITDRRKVMIEGRELPIDDGLIGEIEALMRVYTKLIAGGAKQLVAEGKANVQSSLLLTADGDHYETTGAAETKKYVHKPGWDLCCSSLLERQAPPELFAAIQSAYTNFRLTHPFLQDGVNFLPQRMDMAHFHLAVGREITAPIPQEGQQKIAKSNFVSNLQRVVPTINKPTVLVGGLFVSRDGVVMLKTFPLDGNIRELREQAEVFSLLIDSLFEDNNQGAGAAARKKQTFRINQVVLGRLTRPVTLDQFAQIVRYTEAEQGVLGYYQMQHAFVVIEDSSYFEHPTEITPVPFRLG</sequence>
<protein>
    <submittedName>
        <fullName evidence="1">Uncharacterized protein</fullName>
    </submittedName>
</protein>
<name>A0A1F4TKA7_UNCSA</name>
<dbReference type="EMBL" id="MEUI01000041">
    <property type="protein sequence ID" value="OGC32999.1"/>
    <property type="molecule type" value="Genomic_DNA"/>
</dbReference>
<proteinExistence type="predicted"/>
<gene>
    <name evidence="1" type="ORF">A2462_03685</name>
</gene>
<accession>A0A1F4TKA7</accession>
<comment type="caution">
    <text evidence="1">The sequence shown here is derived from an EMBL/GenBank/DDBJ whole genome shotgun (WGS) entry which is preliminary data.</text>
</comment>
<dbReference type="Proteomes" id="UP000177309">
    <property type="component" value="Unassembled WGS sequence"/>
</dbReference>
<organism evidence="1 2">
    <name type="scientific">candidate division WOR-1 bacterium RIFOXYC2_FULL_41_25</name>
    <dbReference type="NCBI Taxonomy" id="1802586"/>
    <lineage>
        <taxon>Bacteria</taxon>
        <taxon>Bacillati</taxon>
        <taxon>Saganbacteria</taxon>
    </lineage>
</organism>
<dbReference type="AlphaFoldDB" id="A0A1F4TKA7"/>
<reference evidence="1 2" key="1">
    <citation type="journal article" date="2016" name="Nat. Commun.">
        <title>Thousands of microbial genomes shed light on interconnected biogeochemical processes in an aquifer system.</title>
        <authorList>
            <person name="Anantharaman K."/>
            <person name="Brown C.T."/>
            <person name="Hug L.A."/>
            <person name="Sharon I."/>
            <person name="Castelle C.J."/>
            <person name="Probst A.J."/>
            <person name="Thomas B.C."/>
            <person name="Singh A."/>
            <person name="Wilkins M.J."/>
            <person name="Karaoz U."/>
            <person name="Brodie E.L."/>
            <person name="Williams K.H."/>
            <person name="Hubbard S.S."/>
            <person name="Banfield J.F."/>
        </authorList>
    </citation>
    <scope>NUCLEOTIDE SEQUENCE [LARGE SCALE GENOMIC DNA]</scope>
</reference>